<dbReference type="Proteomes" id="UP000242687">
    <property type="component" value="Unassembled WGS sequence"/>
</dbReference>
<comment type="caution">
    <text evidence="1">The sequence shown here is derived from an EMBL/GenBank/DDBJ whole genome shotgun (WGS) entry which is preliminary data.</text>
</comment>
<evidence type="ECO:0000313" key="1">
    <source>
        <dbReference type="EMBL" id="PJJ84951.1"/>
    </source>
</evidence>
<dbReference type="SUPFAM" id="SSF56935">
    <property type="entry name" value="Porins"/>
    <property type="match status" value="1"/>
</dbReference>
<dbReference type="EMBL" id="PGFJ01000001">
    <property type="protein sequence ID" value="PJJ84951.1"/>
    <property type="molecule type" value="Genomic_DNA"/>
</dbReference>
<reference evidence="1 2" key="1">
    <citation type="submission" date="2017-11" db="EMBL/GenBank/DDBJ databases">
        <title>Genomic Encyclopedia of Archaeal and Bacterial Type Strains, Phase II (KMG-II): From Individual Species to Whole Genera.</title>
        <authorList>
            <person name="Goeker M."/>
        </authorList>
    </citation>
    <scope>NUCLEOTIDE SEQUENCE [LARGE SCALE GENOMIC DNA]</scope>
    <source>
        <strain evidence="1 2">DSM 28175</strain>
    </source>
</reference>
<sequence length="492" mass="52799">MCLIALTAIGKSSFAQYAKDAIRFSTGQTGTTSRLKGMGSANVAVGGDLTSVGGNPAGLGFFTRSEISITPEFNGTKNNASYLGENSSGSKNSGNLNNFSAVFYSRMNTPRGRDKTKGWLSVNFGVGYNRTNDFGDNINYGGTNKANSINDYYGTLATNSGTTGDFVQGYAYDHFLIDQYGTAGNYEANNPRNGANLVTPVKQANAITRTGGQSEFNLSLGANYSNKLYLGFGIGITSLRYNSTNMFNEVGSVNNDDGTTGVFSVKNYNSTYSQFQATRGAGFNAKIGAIYKIEENVRLGAQITSPTWMSIDDIYSESLNTSYSTNNKRYNSVSPDYTLTYTMRTPFKAAGGLSVFFGKAGFITGDVEYVDYSSTKINSSDAFDASYDNSIIRNNYKGAVNARFGAEVKVATNLMLRGGYGLLGSPLKTDGKTTTMGTAGLGYRFGTYYIDAAYQHVSATQVINPYLLTSGTPGANVNRVNDNLFLTLGVRF</sequence>
<dbReference type="AlphaFoldDB" id="A0A2H9VVW2"/>
<accession>A0A2H9VVW2</accession>
<keyword evidence="2" id="KW-1185">Reference proteome</keyword>
<protein>
    <submittedName>
        <fullName evidence="1">Long-subunit fatty acid transport protein</fullName>
    </submittedName>
</protein>
<proteinExistence type="predicted"/>
<evidence type="ECO:0000313" key="2">
    <source>
        <dbReference type="Proteomes" id="UP000242687"/>
    </source>
</evidence>
<dbReference type="Gene3D" id="2.40.160.60">
    <property type="entry name" value="Outer membrane protein transport protein (OMPP1/FadL/TodX)"/>
    <property type="match status" value="1"/>
</dbReference>
<name>A0A2H9VVW2_9SPHI</name>
<gene>
    <name evidence="1" type="ORF">CLV57_1973</name>
</gene>
<organism evidence="1 2">
    <name type="scientific">Mucilaginibacter auburnensis</name>
    <dbReference type="NCBI Taxonomy" id="1457233"/>
    <lineage>
        <taxon>Bacteria</taxon>
        <taxon>Pseudomonadati</taxon>
        <taxon>Bacteroidota</taxon>
        <taxon>Sphingobacteriia</taxon>
        <taxon>Sphingobacteriales</taxon>
        <taxon>Sphingobacteriaceae</taxon>
        <taxon>Mucilaginibacter</taxon>
    </lineage>
</organism>